<dbReference type="PANTHER" id="PTHR43877:SF2">
    <property type="entry name" value="AMINOALKYLPHOSPHONATE N-ACETYLTRANSFERASE-RELATED"/>
    <property type="match status" value="1"/>
</dbReference>
<evidence type="ECO:0000313" key="4">
    <source>
        <dbReference type="EMBL" id="TRY20017.1"/>
    </source>
</evidence>
<keyword evidence="1 4" id="KW-0808">Transferase</keyword>
<name>A0A553K5N5_9ACTN</name>
<accession>A0A553K5N5</accession>
<dbReference type="PANTHER" id="PTHR43877">
    <property type="entry name" value="AMINOALKYLPHOSPHONATE N-ACETYLTRANSFERASE-RELATED-RELATED"/>
    <property type="match status" value="1"/>
</dbReference>
<dbReference type="InterPro" id="IPR016181">
    <property type="entry name" value="Acyl_CoA_acyltransferase"/>
</dbReference>
<gene>
    <name evidence="4" type="ORF">FOJ82_03880</name>
</gene>
<protein>
    <submittedName>
        <fullName evidence="4">GNAT family N-acetyltransferase</fullName>
    </submittedName>
</protein>
<dbReference type="EMBL" id="VKKG01000001">
    <property type="protein sequence ID" value="TRY20017.1"/>
    <property type="molecule type" value="Genomic_DNA"/>
</dbReference>
<evidence type="ECO:0000256" key="1">
    <source>
        <dbReference type="ARBA" id="ARBA00022679"/>
    </source>
</evidence>
<dbReference type="GO" id="GO:0016747">
    <property type="term" value="F:acyltransferase activity, transferring groups other than amino-acyl groups"/>
    <property type="evidence" value="ECO:0007669"/>
    <property type="project" value="InterPro"/>
</dbReference>
<dbReference type="Gene3D" id="3.40.630.30">
    <property type="match status" value="1"/>
</dbReference>
<dbReference type="SUPFAM" id="SSF55729">
    <property type="entry name" value="Acyl-CoA N-acyltransferases (Nat)"/>
    <property type="match status" value="1"/>
</dbReference>
<dbReference type="CDD" id="cd04301">
    <property type="entry name" value="NAT_SF"/>
    <property type="match status" value="1"/>
</dbReference>
<reference evidence="4 5" key="1">
    <citation type="submission" date="2019-07" db="EMBL/GenBank/DDBJ databases">
        <authorList>
            <person name="Zhou L.-Y."/>
        </authorList>
    </citation>
    <scope>NUCLEOTIDE SEQUENCE [LARGE SCALE GENOMIC DNA]</scope>
    <source>
        <strain evidence="4 5">YIM 101269</strain>
    </source>
</reference>
<evidence type="ECO:0000256" key="2">
    <source>
        <dbReference type="ARBA" id="ARBA00023315"/>
    </source>
</evidence>
<keyword evidence="5" id="KW-1185">Reference proteome</keyword>
<dbReference type="OrthoDB" id="70840at2"/>
<dbReference type="InterPro" id="IPR050832">
    <property type="entry name" value="Bact_Acetyltransf"/>
</dbReference>
<proteinExistence type="predicted"/>
<dbReference type="InterPro" id="IPR000182">
    <property type="entry name" value="GNAT_dom"/>
</dbReference>
<organism evidence="4 5">
    <name type="scientific">Tessaracoccus rhinocerotis</name>
    <dbReference type="NCBI Taxonomy" id="1689449"/>
    <lineage>
        <taxon>Bacteria</taxon>
        <taxon>Bacillati</taxon>
        <taxon>Actinomycetota</taxon>
        <taxon>Actinomycetes</taxon>
        <taxon>Propionibacteriales</taxon>
        <taxon>Propionibacteriaceae</taxon>
        <taxon>Tessaracoccus</taxon>
    </lineage>
</organism>
<keyword evidence="2" id="KW-0012">Acyltransferase</keyword>
<dbReference type="AlphaFoldDB" id="A0A553K5N5"/>
<feature type="domain" description="N-acetyltransferase" evidence="3">
    <location>
        <begin position="2"/>
        <end position="164"/>
    </location>
</feature>
<dbReference type="RefSeq" id="WP_143937101.1">
    <property type="nucleotide sequence ID" value="NZ_VKKG01000001.1"/>
</dbReference>
<evidence type="ECO:0000313" key="5">
    <source>
        <dbReference type="Proteomes" id="UP000317638"/>
    </source>
</evidence>
<dbReference type="PROSITE" id="PS51186">
    <property type="entry name" value="GNAT"/>
    <property type="match status" value="1"/>
</dbReference>
<dbReference type="Proteomes" id="UP000317638">
    <property type="component" value="Unassembled WGS sequence"/>
</dbReference>
<dbReference type="Pfam" id="PF00583">
    <property type="entry name" value="Acetyltransf_1"/>
    <property type="match status" value="1"/>
</dbReference>
<sequence>MIEILDVRTDSPIAVEILGEYVSDRVSTRPVGAGNYRPPQPDPARFIPPAGAFVIARDGEEVLGCAGIRLITPGPEWVDDGFGGSRWFELKHLFTRRAARGRGVARRVVDHLTVVARDLGGDRLVLDTHSSLAAASGLYARVGLRELPRFNDNPNADRWYGKAL</sequence>
<evidence type="ECO:0000259" key="3">
    <source>
        <dbReference type="PROSITE" id="PS51186"/>
    </source>
</evidence>
<comment type="caution">
    <text evidence="4">The sequence shown here is derived from an EMBL/GenBank/DDBJ whole genome shotgun (WGS) entry which is preliminary data.</text>
</comment>